<evidence type="ECO:0000256" key="2">
    <source>
        <dbReference type="ARBA" id="ARBA00023315"/>
    </source>
</evidence>
<protein>
    <recommendedName>
        <fullName evidence="3">Phospholipid/glycerol acyltransferase domain-containing protein</fullName>
    </recommendedName>
</protein>
<dbReference type="GO" id="GO:0006654">
    <property type="term" value="P:phosphatidic acid biosynthetic process"/>
    <property type="evidence" value="ECO:0007669"/>
    <property type="project" value="TreeGrafter"/>
</dbReference>
<dbReference type="PANTHER" id="PTHR10434:SF11">
    <property type="entry name" value="1-ACYL-SN-GLYCEROL-3-PHOSPHATE ACYLTRANSFERASE"/>
    <property type="match status" value="1"/>
</dbReference>
<evidence type="ECO:0000256" key="1">
    <source>
        <dbReference type="ARBA" id="ARBA00022679"/>
    </source>
</evidence>
<proteinExistence type="predicted"/>
<comment type="caution">
    <text evidence="4">The sequence shown here is derived from an EMBL/GenBank/DDBJ whole genome shotgun (WGS) entry which is preliminary data.</text>
</comment>
<dbReference type="SMART" id="SM00563">
    <property type="entry name" value="PlsC"/>
    <property type="match status" value="1"/>
</dbReference>
<dbReference type="GO" id="GO:0003841">
    <property type="term" value="F:1-acylglycerol-3-phosphate O-acyltransferase activity"/>
    <property type="evidence" value="ECO:0007669"/>
    <property type="project" value="TreeGrafter"/>
</dbReference>
<name>A0A645CBT0_9ZZZZ</name>
<evidence type="ECO:0000313" key="4">
    <source>
        <dbReference type="EMBL" id="MPM74342.1"/>
    </source>
</evidence>
<keyword evidence="1" id="KW-0808">Transferase</keyword>
<dbReference type="CDD" id="cd07989">
    <property type="entry name" value="LPLAT_AGPAT-like"/>
    <property type="match status" value="1"/>
</dbReference>
<dbReference type="PANTHER" id="PTHR10434">
    <property type="entry name" value="1-ACYL-SN-GLYCEROL-3-PHOSPHATE ACYLTRANSFERASE"/>
    <property type="match status" value="1"/>
</dbReference>
<reference evidence="4" key="1">
    <citation type="submission" date="2019-08" db="EMBL/GenBank/DDBJ databases">
        <authorList>
            <person name="Kucharzyk K."/>
            <person name="Murdoch R.W."/>
            <person name="Higgins S."/>
            <person name="Loffler F."/>
        </authorList>
    </citation>
    <scope>NUCLEOTIDE SEQUENCE</scope>
</reference>
<dbReference type="EMBL" id="VSSQ01025898">
    <property type="protein sequence ID" value="MPM74342.1"/>
    <property type="molecule type" value="Genomic_DNA"/>
</dbReference>
<dbReference type="InterPro" id="IPR002123">
    <property type="entry name" value="Plipid/glycerol_acylTrfase"/>
</dbReference>
<organism evidence="4">
    <name type="scientific">bioreactor metagenome</name>
    <dbReference type="NCBI Taxonomy" id="1076179"/>
    <lineage>
        <taxon>unclassified sequences</taxon>
        <taxon>metagenomes</taxon>
        <taxon>ecological metagenomes</taxon>
    </lineage>
</organism>
<gene>
    <name evidence="4" type="ORF">SDC9_121329</name>
</gene>
<sequence length="199" mass="21903">MTGLPVTLIRLISGANVRWVGCAPALHQRVYFANHTSHLDSLVLWASLPPEARALTRPVAARDYWGKGKLRPYLAAKVINAVLIERQKVNAGNNPIDQLVSAVDQGHSLIIFPEGTRSVNGEVGVFKSGIYHLARRRSELEFIPVLIDNLNRVLPKGEFLPVPVLSSLSFGASLRLEPAEPKQTFLERARSAVMGLRDV</sequence>
<feature type="domain" description="Phospholipid/glycerol acyltransferase" evidence="3">
    <location>
        <begin position="29"/>
        <end position="150"/>
    </location>
</feature>
<accession>A0A645CBT0</accession>
<dbReference type="SUPFAM" id="SSF69593">
    <property type="entry name" value="Glycerol-3-phosphate (1)-acyltransferase"/>
    <property type="match status" value="1"/>
</dbReference>
<dbReference type="Pfam" id="PF01553">
    <property type="entry name" value="Acyltransferase"/>
    <property type="match status" value="1"/>
</dbReference>
<evidence type="ECO:0000259" key="3">
    <source>
        <dbReference type="SMART" id="SM00563"/>
    </source>
</evidence>
<keyword evidence="2" id="KW-0012">Acyltransferase</keyword>
<dbReference type="AlphaFoldDB" id="A0A645CBT0"/>